<dbReference type="Proteomes" id="UP001250698">
    <property type="component" value="Unassembled WGS sequence"/>
</dbReference>
<accession>A0ABU3TM54</accession>
<keyword evidence="1" id="KW-1133">Transmembrane helix</keyword>
<name>A0ABU3TM54_9BACT</name>
<reference evidence="2 3" key="1">
    <citation type="submission" date="2023-10" db="EMBL/GenBank/DDBJ databases">
        <title>Hymenobacter endophyticus sp. nov., an isolate from the leaf tissues of wheat.</title>
        <authorList>
            <person name="Dai Y."/>
        </authorList>
    </citation>
    <scope>NUCLEOTIDE SEQUENCE [LARGE SCALE GENOMIC DNA]</scope>
    <source>
        <strain evidence="2 3">ZK17L-C2</strain>
    </source>
</reference>
<proteinExistence type="predicted"/>
<comment type="caution">
    <text evidence="2">The sequence shown here is derived from an EMBL/GenBank/DDBJ whole genome shotgun (WGS) entry which is preliminary data.</text>
</comment>
<dbReference type="RefSeq" id="WP_315999834.1">
    <property type="nucleotide sequence ID" value="NZ_JAWDJT010000015.1"/>
</dbReference>
<keyword evidence="1" id="KW-0472">Membrane</keyword>
<keyword evidence="1" id="KW-0812">Transmembrane</keyword>
<protein>
    <recommendedName>
        <fullName evidence="4">DUF4258 domain-containing protein</fullName>
    </recommendedName>
</protein>
<gene>
    <name evidence="2" type="ORF">ROI90_18835</name>
</gene>
<sequence length="130" mass="14977">MKMDENRRGPFILSIGILIGVVSVIAYTKFVSTPRVDKYLQSEIDGNVQKIDSYNRNSVRVTIRSKSHYLELPGDSYSYLRVGDSIIKRRGTSDLIVYRKSGVLVKVVEWKYVDGDGARRIQKKQTEYRQ</sequence>
<dbReference type="EMBL" id="JAWDJT010000015">
    <property type="protein sequence ID" value="MDU0372471.1"/>
    <property type="molecule type" value="Genomic_DNA"/>
</dbReference>
<evidence type="ECO:0000313" key="3">
    <source>
        <dbReference type="Proteomes" id="UP001250698"/>
    </source>
</evidence>
<organism evidence="2 3">
    <name type="scientific">Hymenobacter endophyticus</name>
    <dbReference type="NCBI Taxonomy" id="3076335"/>
    <lineage>
        <taxon>Bacteria</taxon>
        <taxon>Pseudomonadati</taxon>
        <taxon>Bacteroidota</taxon>
        <taxon>Cytophagia</taxon>
        <taxon>Cytophagales</taxon>
        <taxon>Hymenobacteraceae</taxon>
        <taxon>Hymenobacter</taxon>
    </lineage>
</organism>
<evidence type="ECO:0000313" key="2">
    <source>
        <dbReference type="EMBL" id="MDU0372471.1"/>
    </source>
</evidence>
<evidence type="ECO:0000256" key="1">
    <source>
        <dbReference type="SAM" id="Phobius"/>
    </source>
</evidence>
<feature type="transmembrane region" description="Helical" evidence="1">
    <location>
        <begin position="12"/>
        <end position="30"/>
    </location>
</feature>
<keyword evidence="3" id="KW-1185">Reference proteome</keyword>
<evidence type="ECO:0008006" key="4">
    <source>
        <dbReference type="Google" id="ProtNLM"/>
    </source>
</evidence>